<keyword evidence="2" id="KW-1185">Reference proteome</keyword>
<reference evidence="1 2" key="1">
    <citation type="submission" date="2018-05" db="EMBL/GenBank/DDBJ databases">
        <title>Draft genome sequence of Streptococcus panodentis CCUG 70867T.</title>
        <authorList>
            <person name="Salva-Serra F."/>
            <person name="Mendez V."/>
            <person name="Jaen-Luchoro D."/>
            <person name="Gonzales-Siles L."/>
            <person name="Karlsson R."/>
            <person name="Engstrom-Jakobsson H."/>
            <person name="Busquets A."/>
            <person name="Gomila M."/>
            <person name="Pineiro-Iglesias B."/>
            <person name="Bennasar-Figueras A."/>
            <person name="Seeger M."/>
            <person name="Moore E."/>
        </authorList>
    </citation>
    <scope>NUCLEOTIDE SEQUENCE [LARGE SCALE GENOMIC DNA]</scope>
    <source>
        <strain evidence="1 2">CCUG 70867</strain>
    </source>
</reference>
<accession>A0ABS5AU06</accession>
<evidence type="ECO:0000313" key="1">
    <source>
        <dbReference type="EMBL" id="MBP2619766.1"/>
    </source>
</evidence>
<name>A0ABS5AU06_9STRE</name>
<dbReference type="Proteomes" id="UP001519349">
    <property type="component" value="Unassembled WGS sequence"/>
</dbReference>
<gene>
    <name evidence="1" type="ORF">DHL47_00115</name>
</gene>
<evidence type="ECO:0000313" key="2">
    <source>
        <dbReference type="Proteomes" id="UP001519349"/>
    </source>
</evidence>
<proteinExistence type="predicted"/>
<dbReference type="EMBL" id="QFAY01000001">
    <property type="protein sequence ID" value="MBP2619766.1"/>
    <property type="molecule type" value="Genomic_DNA"/>
</dbReference>
<protein>
    <submittedName>
        <fullName evidence="1">Uncharacterized protein</fullName>
    </submittedName>
</protein>
<organism evidence="1 2">
    <name type="scientific">Streptococcus panodentis</name>
    <dbReference type="NCBI Taxonomy" id="1581472"/>
    <lineage>
        <taxon>Bacteria</taxon>
        <taxon>Bacillati</taxon>
        <taxon>Bacillota</taxon>
        <taxon>Bacilli</taxon>
        <taxon>Lactobacillales</taxon>
        <taxon>Streptococcaceae</taxon>
        <taxon>Streptococcus</taxon>
    </lineage>
</organism>
<comment type="caution">
    <text evidence="1">The sequence shown here is derived from an EMBL/GenBank/DDBJ whole genome shotgun (WGS) entry which is preliminary data.</text>
</comment>
<sequence>MESKRRTVLTHPNGCFIHNLKAVLLLLPLGSSIYNLKTSTGAFEQSATAARVFYQNKGRLKDFLYGIFPKVHPSVGEDAAIMGVCLSLLFFCPFA</sequence>